<dbReference type="OrthoDB" id="9804286at2"/>
<dbReference type="PROSITE" id="PS50206">
    <property type="entry name" value="RHODANESE_3"/>
    <property type="match status" value="1"/>
</dbReference>
<dbReference type="InterPro" id="IPR036873">
    <property type="entry name" value="Rhodanese-like_dom_sf"/>
</dbReference>
<organism evidence="14 15">
    <name type="scientific">Solitalea canadensis (strain ATCC 29591 / DSM 3403 / JCM 21819 / LMG 8368 / NBRC 15130 / NCIMB 12057 / USAM 9D)</name>
    <name type="common">Flexibacter canadensis</name>
    <dbReference type="NCBI Taxonomy" id="929556"/>
    <lineage>
        <taxon>Bacteria</taxon>
        <taxon>Pseudomonadati</taxon>
        <taxon>Bacteroidota</taxon>
        <taxon>Sphingobacteriia</taxon>
        <taxon>Sphingobacteriales</taxon>
        <taxon>Sphingobacteriaceae</taxon>
        <taxon>Solitalea</taxon>
    </lineage>
</organism>
<evidence type="ECO:0000256" key="5">
    <source>
        <dbReference type="ARBA" id="ARBA00052218"/>
    </source>
</evidence>
<keyword evidence="2" id="KW-0808">Transferase</keyword>
<dbReference type="Gene3D" id="3.40.50.720">
    <property type="entry name" value="NAD(P)-binding Rossmann-like Domain"/>
    <property type="match status" value="1"/>
</dbReference>
<evidence type="ECO:0000259" key="13">
    <source>
        <dbReference type="PROSITE" id="PS50206"/>
    </source>
</evidence>
<reference evidence="14" key="1">
    <citation type="submission" date="2012-02" db="EMBL/GenBank/DDBJ databases">
        <title>The complete genome of Solitalea canadensis DSM 3403.</title>
        <authorList>
            <consortium name="US DOE Joint Genome Institute (JGI-PGF)"/>
            <person name="Lucas S."/>
            <person name="Copeland A."/>
            <person name="Lapidus A."/>
            <person name="Glavina del Rio T."/>
            <person name="Dalin E."/>
            <person name="Tice H."/>
            <person name="Bruce D."/>
            <person name="Goodwin L."/>
            <person name="Pitluck S."/>
            <person name="Peters L."/>
            <person name="Ovchinnikova G."/>
            <person name="Lu M."/>
            <person name="Kyrpides N."/>
            <person name="Mavromatis K."/>
            <person name="Ivanova N."/>
            <person name="Brettin T."/>
            <person name="Detter J.C."/>
            <person name="Han C."/>
            <person name="Larimer F."/>
            <person name="Land M."/>
            <person name="Hauser L."/>
            <person name="Markowitz V."/>
            <person name="Cheng J.-F."/>
            <person name="Hugenholtz P."/>
            <person name="Woyke T."/>
            <person name="Wu D."/>
            <person name="Spring S."/>
            <person name="Schroeder M."/>
            <person name="Kopitz M."/>
            <person name="Brambilla E."/>
            <person name="Klenk H.-P."/>
            <person name="Eisen J.A."/>
        </authorList>
    </citation>
    <scope>NUCLEOTIDE SEQUENCE</scope>
    <source>
        <strain evidence="14">DSM 3403</strain>
    </source>
</reference>
<dbReference type="PANTHER" id="PTHR10953">
    <property type="entry name" value="UBIQUITIN-ACTIVATING ENZYME E1"/>
    <property type="match status" value="1"/>
</dbReference>
<dbReference type="GO" id="GO:0061605">
    <property type="term" value="F:molybdopterin-synthase adenylyltransferase activity"/>
    <property type="evidence" value="ECO:0007669"/>
    <property type="project" value="UniProtKB-EC"/>
</dbReference>
<evidence type="ECO:0000256" key="2">
    <source>
        <dbReference type="ARBA" id="ARBA00022679"/>
    </source>
</evidence>
<evidence type="ECO:0000313" key="14">
    <source>
        <dbReference type="EMBL" id="AFD07052.1"/>
    </source>
</evidence>
<evidence type="ECO:0000256" key="9">
    <source>
        <dbReference type="ARBA" id="ARBA00073635"/>
    </source>
</evidence>
<protein>
    <recommendedName>
        <fullName evidence="9">Molybdopterin-synthase adenylyltransferase</fullName>
        <ecNumber evidence="8">2.7.7.80</ecNumber>
    </recommendedName>
    <alternativeName>
        <fullName evidence="12">MoaD protein adenylase</fullName>
    </alternativeName>
    <alternativeName>
        <fullName evidence="10">Molybdopterin-converting factor subunit 1 adenylase</fullName>
    </alternativeName>
    <alternativeName>
        <fullName evidence="11">Sulfur carrier protein MoaD adenylyltransferase</fullName>
    </alternativeName>
</protein>
<evidence type="ECO:0000256" key="1">
    <source>
        <dbReference type="ARBA" id="ARBA00009919"/>
    </source>
</evidence>
<dbReference type="Pfam" id="PF00899">
    <property type="entry name" value="ThiF"/>
    <property type="match status" value="1"/>
</dbReference>
<name>H8KW31_SOLCM</name>
<dbReference type="RefSeq" id="WP_014680279.1">
    <property type="nucleotide sequence ID" value="NC_017770.1"/>
</dbReference>
<evidence type="ECO:0000256" key="12">
    <source>
        <dbReference type="ARBA" id="ARBA00078531"/>
    </source>
</evidence>
<dbReference type="PANTHER" id="PTHR10953:SF102">
    <property type="entry name" value="ADENYLYLTRANSFERASE AND SULFURTRANSFERASE MOCS3"/>
    <property type="match status" value="1"/>
</dbReference>
<dbReference type="Pfam" id="PF00581">
    <property type="entry name" value="Rhodanese"/>
    <property type="match status" value="1"/>
</dbReference>
<dbReference type="EMBL" id="CP003349">
    <property type="protein sequence ID" value="AFD07052.1"/>
    <property type="molecule type" value="Genomic_DNA"/>
</dbReference>
<evidence type="ECO:0000256" key="7">
    <source>
        <dbReference type="ARBA" id="ARBA00063809"/>
    </source>
</evidence>
<sequence length="365" mass="40555">MKLNSDRYIRQLLLEGFGEPAQLKLQQASVLVVGAGGLGVPVMQYLTGMGVGKIGIIDNDVISESNLHRQVLYSTEEIGKPKVQVAAKRLRAMNPEVEVVIINDRLNVDNALLVIGMFDVVVDCTDNFQTRYLINDACVILDKPFVYGAIHKFEGQISVFNFNGSATYRCLFPSAPEKGVVADCNTNGVLGILPGIIGCYQANEVVKLITGVGEVLVNKLLMIDTLKNSQFVLNYQLVPVNKTLTDLRTEDYKSLCTRNRLKTISAQKLAEKLNQPEKIQLVDVRELDEWNICNIQSSIHIPLNDILFRCQELDKEKPVVLICHHGIRSLYAGEDLLAQGFEEVYNLAGGIDSWSREVDEAVAIY</sequence>
<keyword evidence="15" id="KW-1185">Reference proteome</keyword>
<dbReference type="InterPro" id="IPR000594">
    <property type="entry name" value="ThiF_NAD_FAD-bd"/>
</dbReference>
<comment type="similarity">
    <text evidence="1">Belongs to the HesA/MoeB/ThiF family.</text>
</comment>
<dbReference type="InterPro" id="IPR001763">
    <property type="entry name" value="Rhodanese-like_dom"/>
</dbReference>
<dbReference type="GO" id="GO:0004792">
    <property type="term" value="F:thiosulfate-cyanide sulfurtransferase activity"/>
    <property type="evidence" value="ECO:0007669"/>
    <property type="project" value="TreeGrafter"/>
</dbReference>
<dbReference type="FunFam" id="3.40.50.720:FF:000033">
    <property type="entry name" value="Adenylyltransferase and sulfurtransferase MOCS3"/>
    <property type="match status" value="1"/>
</dbReference>
<evidence type="ECO:0000256" key="10">
    <source>
        <dbReference type="ARBA" id="ARBA00075110"/>
    </source>
</evidence>
<dbReference type="SUPFAM" id="SSF69572">
    <property type="entry name" value="Activating enzymes of the ubiquitin-like proteins"/>
    <property type="match status" value="1"/>
</dbReference>
<comment type="function">
    <text evidence="6">Catalyzes the adenylation by ATP of the carboxyl group of the C-terminal glycine of sulfur carrier protein MoaD.</text>
</comment>
<dbReference type="Gene3D" id="3.40.250.10">
    <property type="entry name" value="Rhodanese-like domain"/>
    <property type="match status" value="1"/>
</dbReference>
<feature type="domain" description="Rhodanese" evidence="13">
    <location>
        <begin position="275"/>
        <end position="363"/>
    </location>
</feature>
<evidence type="ECO:0000256" key="4">
    <source>
        <dbReference type="ARBA" id="ARBA00022840"/>
    </source>
</evidence>
<comment type="subunit">
    <text evidence="7">Homodimer. Forms a stable heterotetrameric complex of 2 MoeB and 2 MoaD during adenylation of MoaD.</text>
</comment>
<dbReference type="CDD" id="cd00757">
    <property type="entry name" value="ThiF_MoeB_HesA_family"/>
    <property type="match status" value="1"/>
</dbReference>
<comment type="catalytic activity">
    <reaction evidence="5">
        <text>[molybdopterin-synthase sulfur-carrier protein]-C-terminal Gly-Gly + ATP + H(+) = [molybdopterin-synthase sulfur-carrier protein]-C-terminal Gly-Gly-AMP + diphosphate</text>
        <dbReference type="Rhea" id="RHEA:43616"/>
        <dbReference type="Rhea" id="RHEA-COMP:12159"/>
        <dbReference type="Rhea" id="RHEA-COMP:12202"/>
        <dbReference type="ChEBI" id="CHEBI:15378"/>
        <dbReference type="ChEBI" id="CHEBI:30616"/>
        <dbReference type="ChEBI" id="CHEBI:33019"/>
        <dbReference type="ChEBI" id="CHEBI:90618"/>
        <dbReference type="ChEBI" id="CHEBI:90778"/>
        <dbReference type="EC" id="2.7.7.80"/>
    </reaction>
</comment>
<dbReference type="InterPro" id="IPR035985">
    <property type="entry name" value="Ubiquitin-activating_enz"/>
</dbReference>
<evidence type="ECO:0000313" key="15">
    <source>
        <dbReference type="Proteomes" id="UP000007590"/>
    </source>
</evidence>
<dbReference type="SMART" id="SM00450">
    <property type="entry name" value="RHOD"/>
    <property type="match status" value="1"/>
</dbReference>
<accession>H8KW31</accession>
<evidence type="ECO:0000256" key="11">
    <source>
        <dbReference type="ARBA" id="ARBA00075328"/>
    </source>
</evidence>
<dbReference type="AlphaFoldDB" id="H8KW31"/>
<keyword evidence="4" id="KW-0067">ATP-binding</keyword>
<gene>
    <name evidence="14" type="ordered locus">Solca_1997</name>
</gene>
<dbReference type="EC" id="2.7.7.80" evidence="8"/>
<proteinExistence type="inferred from homology"/>
<dbReference type="GO" id="GO:0005524">
    <property type="term" value="F:ATP binding"/>
    <property type="evidence" value="ECO:0007669"/>
    <property type="project" value="UniProtKB-KW"/>
</dbReference>
<evidence type="ECO:0000256" key="8">
    <source>
        <dbReference type="ARBA" id="ARBA00066884"/>
    </source>
</evidence>
<keyword evidence="3" id="KW-0547">Nucleotide-binding</keyword>
<evidence type="ECO:0000256" key="3">
    <source>
        <dbReference type="ARBA" id="ARBA00022741"/>
    </source>
</evidence>
<dbReference type="eggNOG" id="COG0607">
    <property type="taxonomic scope" value="Bacteria"/>
</dbReference>
<dbReference type="GO" id="GO:0005737">
    <property type="term" value="C:cytoplasm"/>
    <property type="evidence" value="ECO:0007669"/>
    <property type="project" value="TreeGrafter"/>
</dbReference>
<evidence type="ECO:0000256" key="6">
    <source>
        <dbReference type="ARBA" id="ARBA00055169"/>
    </source>
</evidence>
<dbReference type="GO" id="GO:0008641">
    <property type="term" value="F:ubiquitin-like modifier activating enzyme activity"/>
    <property type="evidence" value="ECO:0007669"/>
    <property type="project" value="InterPro"/>
</dbReference>
<dbReference type="InterPro" id="IPR045886">
    <property type="entry name" value="ThiF/MoeB/HesA"/>
</dbReference>
<dbReference type="eggNOG" id="COG0476">
    <property type="taxonomic scope" value="Bacteria"/>
</dbReference>
<dbReference type="Proteomes" id="UP000007590">
    <property type="component" value="Chromosome"/>
</dbReference>
<dbReference type="KEGG" id="scn:Solca_1997"/>
<dbReference type="STRING" id="929556.Solca_1997"/>
<dbReference type="HOGENOM" id="CLU_013325_1_0_10"/>